<proteinExistence type="inferred from homology"/>
<comment type="catalytic activity">
    <reaction evidence="1 6">
        <text>7,8-dihydroneopterin = 6-hydroxymethyl-7,8-dihydropterin + glycolaldehyde</text>
        <dbReference type="Rhea" id="RHEA:10540"/>
        <dbReference type="ChEBI" id="CHEBI:17001"/>
        <dbReference type="ChEBI" id="CHEBI:17071"/>
        <dbReference type="ChEBI" id="CHEBI:44841"/>
        <dbReference type="EC" id="4.1.2.25"/>
    </reaction>
</comment>
<dbReference type="NCBIfam" id="TIGR00526">
    <property type="entry name" value="folB_dom"/>
    <property type="match status" value="1"/>
</dbReference>
<name>A0A5M6ZLT4_9PROT</name>
<feature type="region of interest" description="Disordered" evidence="7">
    <location>
        <begin position="1"/>
        <end position="22"/>
    </location>
</feature>
<evidence type="ECO:0000256" key="7">
    <source>
        <dbReference type="SAM" id="MobiDB-lite"/>
    </source>
</evidence>
<dbReference type="EC" id="4.1.2.25" evidence="6"/>
<dbReference type="PANTHER" id="PTHR42844">
    <property type="entry name" value="DIHYDRONEOPTERIN ALDOLASE 1-RELATED"/>
    <property type="match status" value="1"/>
</dbReference>
<feature type="compositionally biased region" description="Low complexity" evidence="7">
    <location>
        <begin position="7"/>
        <end position="17"/>
    </location>
</feature>
<dbReference type="InterPro" id="IPR043133">
    <property type="entry name" value="GTP-CH-I_C/QueF"/>
</dbReference>
<evidence type="ECO:0000256" key="3">
    <source>
        <dbReference type="ARBA" id="ARBA00005708"/>
    </source>
</evidence>
<dbReference type="EMBL" id="VWOJ01000001">
    <property type="protein sequence ID" value="KAA5804885.1"/>
    <property type="molecule type" value="Genomic_DNA"/>
</dbReference>
<dbReference type="SMART" id="SM00905">
    <property type="entry name" value="FolB"/>
    <property type="match status" value="1"/>
</dbReference>
<dbReference type="GO" id="GO:0046654">
    <property type="term" value="P:tetrahydrofolate biosynthetic process"/>
    <property type="evidence" value="ECO:0007669"/>
    <property type="project" value="UniProtKB-UniRule"/>
</dbReference>
<dbReference type="GO" id="GO:0005737">
    <property type="term" value="C:cytoplasm"/>
    <property type="evidence" value="ECO:0007669"/>
    <property type="project" value="TreeGrafter"/>
</dbReference>
<keyword evidence="10" id="KW-1185">Reference proteome</keyword>
<sequence length="137" mass="14999">MKLEPVRPGAAPAARPAHAGERTSVRVRGLRLEAEVGVYDSERGRRQPVRIDLTAEVDASAASPSGRLAEAVNYAALAETVRQIVLSRHHDLLEDLAQLIADTLFADPRITRLNLEIDKLTALDDADSVGVTLERWR</sequence>
<comment type="pathway">
    <text evidence="2 6">Cofactor biosynthesis; tetrahydrofolate biosynthesis; 2-amino-4-hydroxy-6-hydroxymethyl-7,8-dihydropteridine diphosphate from 7,8-dihydroneopterin triphosphate: step 3/4.</text>
</comment>
<organism evidence="9 10">
    <name type="scientific">Alkalicaulis satelles</name>
    <dbReference type="NCBI Taxonomy" id="2609175"/>
    <lineage>
        <taxon>Bacteria</taxon>
        <taxon>Pseudomonadati</taxon>
        <taxon>Pseudomonadota</taxon>
        <taxon>Alphaproteobacteria</taxon>
        <taxon>Maricaulales</taxon>
        <taxon>Maricaulaceae</taxon>
        <taxon>Alkalicaulis</taxon>
    </lineage>
</organism>
<comment type="similarity">
    <text evidence="3 6">Belongs to the DHNA family.</text>
</comment>
<gene>
    <name evidence="9" type="primary">folB</name>
    <name evidence="9" type="ORF">F1654_02485</name>
</gene>
<protein>
    <recommendedName>
        <fullName evidence="6">7,8-dihydroneopterin aldolase</fullName>
        <ecNumber evidence="6">4.1.2.25</ecNumber>
    </recommendedName>
</protein>
<dbReference type="GO" id="GO:0046656">
    <property type="term" value="P:folic acid biosynthetic process"/>
    <property type="evidence" value="ECO:0007669"/>
    <property type="project" value="UniProtKB-UniRule"/>
</dbReference>
<evidence type="ECO:0000256" key="4">
    <source>
        <dbReference type="ARBA" id="ARBA00022909"/>
    </source>
</evidence>
<evidence type="ECO:0000313" key="9">
    <source>
        <dbReference type="EMBL" id="KAA5804885.1"/>
    </source>
</evidence>
<dbReference type="AlphaFoldDB" id="A0A5M6ZLT4"/>
<dbReference type="Proteomes" id="UP000325122">
    <property type="component" value="Unassembled WGS sequence"/>
</dbReference>
<dbReference type="RefSeq" id="WP_150021916.1">
    <property type="nucleotide sequence ID" value="NZ_VWOJ01000001.1"/>
</dbReference>
<dbReference type="PANTHER" id="PTHR42844:SF1">
    <property type="entry name" value="DIHYDRONEOPTERIN ALDOLASE 1-RELATED"/>
    <property type="match status" value="1"/>
</dbReference>
<comment type="function">
    <text evidence="6">Catalyzes the conversion of 7,8-dihydroneopterin to 6-hydroxymethyl-7,8-dihydropterin.</text>
</comment>
<keyword evidence="5 6" id="KW-0456">Lyase</keyword>
<feature type="domain" description="Dihydroneopterin aldolase/epimerase" evidence="8">
    <location>
        <begin position="25"/>
        <end position="135"/>
    </location>
</feature>
<dbReference type="NCBIfam" id="TIGR00525">
    <property type="entry name" value="folB"/>
    <property type="match status" value="1"/>
</dbReference>
<keyword evidence="4 6" id="KW-0289">Folate biosynthesis</keyword>
<reference evidence="9 10" key="1">
    <citation type="submission" date="2019-09" db="EMBL/GenBank/DDBJ databases">
        <authorList>
            <person name="Kevbrin V."/>
            <person name="Grouzdev D.S."/>
        </authorList>
    </citation>
    <scope>NUCLEOTIDE SEQUENCE [LARGE SCALE GENOMIC DNA]</scope>
    <source>
        <strain evidence="9 10">G-192</strain>
    </source>
</reference>
<evidence type="ECO:0000256" key="1">
    <source>
        <dbReference type="ARBA" id="ARBA00001353"/>
    </source>
</evidence>
<accession>A0A5M6ZLT4</accession>
<dbReference type="Gene3D" id="3.30.1130.10">
    <property type="match status" value="1"/>
</dbReference>
<dbReference type="Pfam" id="PF02152">
    <property type="entry name" value="FolB"/>
    <property type="match status" value="1"/>
</dbReference>
<dbReference type="UniPathway" id="UPA00077">
    <property type="reaction ID" value="UER00154"/>
</dbReference>
<dbReference type="SUPFAM" id="SSF55620">
    <property type="entry name" value="Tetrahydrobiopterin biosynthesis enzymes-like"/>
    <property type="match status" value="1"/>
</dbReference>
<dbReference type="InterPro" id="IPR006156">
    <property type="entry name" value="Dihydroneopterin_aldolase"/>
</dbReference>
<dbReference type="GO" id="GO:0004150">
    <property type="term" value="F:dihydroneopterin aldolase activity"/>
    <property type="evidence" value="ECO:0007669"/>
    <property type="project" value="UniProtKB-UniRule"/>
</dbReference>
<evidence type="ECO:0000259" key="8">
    <source>
        <dbReference type="SMART" id="SM00905"/>
    </source>
</evidence>
<comment type="caution">
    <text evidence="9">The sequence shown here is derived from an EMBL/GenBank/DDBJ whole genome shotgun (WGS) entry which is preliminary data.</text>
</comment>
<evidence type="ECO:0000313" key="10">
    <source>
        <dbReference type="Proteomes" id="UP000325122"/>
    </source>
</evidence>
<evidence type="ECO:0000256" key="6">
    <source>
        <dbReference type="RuleBase" id="RU362079"/>
    </source>
</evidence>
<evidence type="ECO:0000256" key="5">
    <source>
        <dbReference type="ARBA" id="ARBA00023239"/>
    </source>
</evidence>
<dbReference type="InterPro" id="IPR006157">
    <property type="entry name" value="FolB_dom"/>
</dbReference>
<evidence type="ECO:0000256" key="2">
    <source>
        <dbReference type="ARBA" id="ARBA00005013"/>
    </source>
</evidence>